<protein>
    <submittedName>
        <fullName evidence="2">Uncharacterized protein</fullName>
    </submittedName>
</protein>
<gene>
    <name evidence="2" type="ORF">I0K15_14325</name>
</gene>
<dbReference type="AlphaFoldDB" id="A0A7S9LQ85"/>
<evidence type="ECO:0000313" key="2">
    <source>
        <dbReference type="EMBL" id="QPH52975.1"/>
    </source>
</evidence>
<proteinExistence type="predicted"/>
<dbReference type="EMBL" id="CP064942">
    <property type="protein sequence ID" value="QPH52975.1"/>
    <property type="molecule type" value="Genomic_DNA"/>
</dbReference>
<sequence length="122" mass="13600">MAERIEYWEDRVPEELRRAVAELGKKQKKLLGIGVLISFGAVIALMGLSADPDADQWLLANEVFELFAAGSLTFFGGLIWLFIVNRGIRKQIDEIERAAPAQGLKAVVERSNVISFQALDLR</sequence>
<keyword evidence="1" id="KW-0812">Transmembrane</keyword>
<dbReference type="KEGG" id="poz:I0K15_14325"/>
<dbReference type="RefSeq" id="WP_196102186.1">
    <property type="nucleotide sequence ID" value="NZ_CP064942.1"/>
</dbReference>
<keyword evidence="1" id="KW-0472">Membrane</keyword>
<reference evidence="2 3" key="1">
    <citation type="submission" date="2020-11" db="EMBL/GenBank/DDBJ databases">
        <title>Description of Pontivivens ytuae sp. nov. isolated from deep sea sediment of Mariana Trench.</title>
        <authorList>
            <person name="Wang Z."/>
            <person name="Sun Q.-L."/>
            <person name="Xu X.-D."/>
            <person name="Tang Y.-Z."/>
            <person name="Zhang J."/>
        </authorList>
    </citation>
    <scope>NUCLEOTIDE SEQUENCE [LARGE SCALE GENOMIC DNA]</scope>
    <source>
        <strain evidence="2 3">MT2928</strain>
    </source>
</reference>
<name>A0A7S9LQ85_9RHOB</name>
<feature type="transmembrane region" description="Helical" evidence="1">
    <location>
        <begin position="63"/>
        <end position="83"/>
    </location>
</feature>
<evidence type="ECO:0000313" key="3">
    <source>
        <dbReference type="Proteomes" id="UP000594800"/>
    </source>
</evidence>
<keyword evidence="1" id="KW-1133">Transmembrane helix</keyword>
<feature type="transmembrane region" description="Helical" evidence="1">
    <location>
        <begin position="30"/>
        <end position="48"/>
    </location>
</feature>
<keyword evidence="3" id="KW-1185">Reference proteome</keyword>
<accession>A0A7S9LQ85</accession>
<evidence type="ECO:0000256" key="1">
    <source>
        <dbReference type="SAM" id="Phobius"/>
    </source>
</evidence>
<organism evidence="2 3">
    <name type="scientific">Pontivivens ytuae</name>
    <dbReference type="NCBI Taxonomy" id="2789856"/>
    <lineage>
        <taxon>Bacteria</taxon>
        <taxon>Pseudomonadati</taxon>
        <taxon>Pseudomonadota</taxon>
        <taxon>Alphaproteobacteria</taxon>
        <taxon>Rhodobacterales</taxon>
        <taxon>Paracoccaceae</taxon>
        <taxon>Pontivivens</taxon>
    </lineage>
</organism>
<dbReference type="Proteomes" id="UP000594800">
    <property type="component" value="Chromosome"/>
</dbReference>